<evidence type="ECO:0000256" key="1">
    <source>
        <dbReference type="ARBA" id="ARBA00022670"/>
    </source>
</evidence>
<dbReference type="PROSITE" id="PS50240">
    <property type="entry name" value="TRYPSIN_DOM"/>
    <property type="match status" value="1"/>
</dbReference>
<accession>A0A8K0CDN0</accession>
<sequence>MIIFIFTVFCILNSEAMHISNVSVWEVRQFISALPVVSEGVTDSGEFSFLVIIIDERVEICNGVIVAQDKVLASYVCMKPEIYLTQKESVTKISILAGIRDTSAIADGKKPPVWRHAKEISCSSNSSDADLMLIRLNSNLKFTKRISSIQLPSEPFHGESTCLTVGFIFTATLRSIYQYKQDVQVYDSKKCRKDFPEISNSICSLTNDLDKWDCRVDDGRLALCDRTLTGFVKRTLSNNTNCTIGSPLILSDVGDYKEFLNKEVGLVQHDSDHEQKFHRILPRMSNFSKSGGRSNQTLKILINVNSILVILKLILI</sequence>
<evidence type="ECO:0000313" key="7">
    <source>
        <dbReference type="EMBL" id="KAF2882603.1"/>
    </source>
</evidence>
<dbReference type="Pfam" id="PF00089">
    <property type="entry name" value="Trypsin"/>
    <property type="match status" value="1"/>
</dbReference>
<feature type="signal peptide" evidence="5">
    <location>
        <begin position="1"/>
        <end position="16"/>
    </location>
</feature>
<dbReference type="InterPro" id="IPR009003">
    <property type="entry name" value="Peptidase_S1_PA"/>
</dbReference>
<evidence type="ECO:0000313" key="8">
    <source>
        <dbReference type="Proteomes" id="UP000801492"/>
    </source>
</evidence>
<dbReference type="AlphaFoldDB" id="A0A8K0CDN0"/>
<gene>
    <name evidence="7" type="ORF">ILUMI_23571</name>
</gene>
<comment type="caution">
    <text evidence="7">The sequence shown here is derived from an EMBL/GenBank/DDBJ whole genome shotgun (WGS) entry which is preliminary data.</text>
</comment>
<keyword evidence="8" id="KW-1185">Reference proteome</keyword>
<protein>
    <recommendedName>
        <fullName evidence="6">Peptidase S1 domain-containing protein</fullName>
    </recommendedName>
</protein>
<evidence type="ECO:0000256" key="2">
    <source>
        <dbReference type="ARBA" id="ARBA00022801"/>
    </source>
</evidence>
<reference evidence="7" key="1">
    <citation type="submission" date="2019-08" db="EMBL/GenBank/DDBJ databases">
        <title>The genome of the North American firefly Photinus pyralis.</title>
        <authorList>
            <consortium name="Photinus pyralis genome working group"/>
            <person name="Fallon T.R."/>
            <person name="Sander Lower S.E."/>
            <person name="Weng J.-K."/>
        </authorList>
    </citation>
    <scope>NUCLEOTIDE SEQUENCE</scope>
    <source>
        <strain evidence="7">TRF0915ILg1</strain>
        <tissue evidence="7">Whole body</tissue>
    </source>
</reference>
<evidence type="ECO:0000256" key="4">
    <source>
        <dbReference type="ARBA" id="ARBA00023157"/>
    </source>
</evidence>
<dbReference type="GO" id="GO:0004252">
    <property type="term" value="F:serine-type endopeptidase activity"/>
    <property type="evidence" value="ECO:0007669"/>
    <property type="project" value="InterPro"/>
</dbReference>
<keyword evidence="1" id="KW-0645">Protease</keyword>
<evidence type="ECO:0000256" key="5">
    <source>
        <dbReference type="SAM" id="SignalP"/>
    </source>
</evidence>
<dbReference type="PANTHER" id="PTHR24276:SF96">
    <property type="entry name" value="PEPTIDASE S1 DOMAIN-CONTAINING PROTEIN"/>
    <property type="match status" value="1"/>
</dbReference>
<feature type="chain" id="PRO_5035440521" description="Peptidase S1 domain-containing protein" evidence="5">
    <location>
        <begin position="17"/>
        <end position="316"/>
    </location>
</feature>
<dbReference type="Gene3D" id="2.40.10.10">
    <property type="entry name" value="Trypsin-like serine proteases"/>
    <property type="match status" value="1"/>
</dbReference>
<dbReference type="GO" id="GO:0006508">
    <property type="term" value="P:proteolysis"/>
    <property type="evidence" value="ECO:0007669"/>
    <property type="project" value="UniProtKB-KW"/>
</dbReference>
<dbReference type="Proteomes" id="UP000801492">
    <property type="component" value="Unassembled WGS sequence"/>
</dbReference>
<evidence type="ECO:0000256" key="3">
    <source>
        <dbReference type="ARBA" id="ARBA00022825"/>
    </source>
</evidence>
<keyword evidence="3" id="KW-0720">Serine protease</keyword>
<dbReference type="PANTHER" id="PTHR24276">
    <property type="entry name" value="POLYSERASE-RELATED"/>
    <property type="match status" value="1"/>
</dbReference>
<keyword evidence="2" id="KW-0378">Hydrolase</keyword>
<name>A0A8K0CDN0_IGNLU</name>
<keyword evidence="5" id="KW-0732">Signal</keyword>
<dbReference type="SUPFAM" id="SSF50494">
    <property type="entry name" value="Trypsin-like serine proteases"/>
    <property type="match status" value="1"/>
</dbReference>
<keyword evidence="4" id="KW-1015">Disulfide bond</keyword>
<feature type="domain" description="Peptidase S1" evidence="6">
    <location>
        <begin position="36"/>
        <end position="265"/>
    </location>
</feature>
<dbReference type="InterPro" id="IPR050430">
    <property type="entry name" value="Peptidase_S1"/>
</dbReference>
<dbReference type="InterPro" id="IPR043504">
    <property type="entry name" value="Peptidase_S1_PA_chymotrypsin"/>
</dbReference>
<dbReference type="EMBL" id="VTPC01090603">
    <property type="protein sequence ID" value="KAF2882603.1"/>
    <property type="molecule type" value="Genomic_DNA"/>
</dbReference>
<proteinExistence type="predicted"/>
<organism evidence="7 8">
    <name type="scientific">Ignelater luminosus</name>
    <name type="common">Cucubano</name>
    <name type="synonym">Pyrophorus luminosus</name>
    <dbReference type="NCBI Taxonomy" id="2038154"/>
    <lineage>
        <taxon>Eukaryota</taxon>
        <taxon>Metazoa</taxon>
        <taxon>Ecdysozoa</taxon>
        <taxon>Arthropoda</taxon>
        <taxon>Hexapoda</taxon>
        <taxon>Insecta</taxon>
        <taxon>Pterygota</taxon>
        <taxon>Neoptera</taxon>
        <taxon>Endopterygota</taxon>
        <taxon>Coleoptera</taxon>
        <taxon>Polyphaga</taxon>
        <taxon>Elateriformia</taxon>
        <taxon>Elateroidea</taxon>
        <taxon>Elateridae</taxon>
        <taxon>Agrypninae</taxon>
        <taxon>Pyrophorini</taxon>
        <taxon>Ignelater</taxon>
    </lineage>
</organism>
<evidence type="ECO:0000259" key="6">
    <source>
        <dbReference type="PROSITE" id="PS50240"/>
    </source>
</evidence>
<dbReference type="InterPro" id="IPR001254">
    <property type="entry name" value="Trypsin_dom"/>
</dbReference>